<dbReference type="PANTHER" id="PTHR43840:SF15">
    <property type="entry name" value="MITOCHONDRIAL METAL TRANSPORTER 1-RELATED"/>
    <property type="match status" value="1"/>
</dbReference>
<dbReference type="Gene3D" id="1.20.1510.10">
    <property type="entry name" value="Cation efflux protein transmembrane domain"/>
    <property type="match status" value="1"/>
</dbReference>
<dbReference type="Gene3D" id="3.30.70.1350">
    <property type="entry name" value="Cation efflux protein, cytoplasmic domain"/>
    <property type="match status" value="1"/>
</dbReference>
<sequence length="309" mass="32380">MDRAAKAALASVFVGALVLGLKFLAWWVTGSVALYSDALESIINVVAAGAAFIALWISAQPADANHPYGHTKAEYFSAVFEGLLVVLAALSILREAYAGLLNPQPIDAPALGLAINAAASAINAVWGWALLRWGRQYRAPALVADGKHVLTDVYTSGGVLIGVALVALTGWLVLDPILAAIVALNILWSGYAMIRDSVGGLMDEAVSPETMARIREAIAGNGGGALEAHDVRSRHAGRLTFIDFHLVVPGAMSVSEAHDICDRIEATLKRDIGADTLISIHVEPEEKAKHAGVAIARHRPAPDIPGAAS</sequence>
<evidence type="ECO:0000313" key="10">
    <source>
        <dbReference type="EMBL" id="MBW8725982.1"/>
    </source>
</evidence>
<evidence type="ECO:0000259" key="8">
    <source>
        <dbReference type="Pfam" id="PF01545"/>
    </source>
</evidence>
<accession>A0A952FJ68</accession>
<dbReference type="InterPro" id="IPR058533">
    <property type="entry name" value="Cation_efflux_TM"/>
</dbReference>
<keyword evidence="3" id="KW-0813">Transport</keyword>
<dbReference type="InterPro" id="IPR050291">
    <property type="entry name" value="CDF_Transporter"/>
</dbReference>
<feature type="transmembrane region" description="Helical" evidence="7">
    <location>
        <begin position="7"/>
        <end position="29"/>
    </location>
</feature>
<dbReference type="GO" id="GO:0005886">
    <property type="term" value="C:plasma membrane"/>
    <property type="evidence" value="ECO:0007669"/>
    <property type="project" value="TreeGrafter"/>
</dbReference>
<feature type="transmembrane region" description="Helical" evidence="7">
    <location>
        <begin position="41"/>
        <end position="59"/>
    </location>
</feature>
<feature type="transmembrane region" description="Helical" evidence="7">
    <location>
        <begin position="75"/>
        <end position="93"/>
    </location>
</feature>
<feature type="domain" description="Cation efflux protein transmembrane" evidence="8">
    <location>
        <begin position="9"/>
        <end position="202"/>
    </location>
</feature>
<dbReference type="PANTHER" id="PTHR43840">
    <property type="entry name" value="MITOCHONDRIAL METAL TRANSPORTER 1-RELATED"/>
    <property type="match status" value="1"/>
</dbReference>
<keyword evidence="5 7" id="KW-1133">Transmembrane helix</keyword>
<keyword evidence="6 7" id="KW-0472">Membrane</keyword>
<comment type="subcellular location">
    <subcellularLocation>
        <location evidence="1">Membrane</location>
        <topology evidence="1">Multi-pass membrane protein</topology>
    </subcellularLocation>
</comment>
<dbReference type="GO" id="GO:0015086">
    <property type="term" value="F:cadmium ion transmembrane transporter activity"/>
    <property type="evidence" value="ECO:0007669"/>
    <property type="project" value="TreeGrafter"/>
</dbReference>
<dbReference type="GO" id="GO:0015341">
    <property type="term" value="F:zinc efflux antiporter activity"/>
    <property type="evidence" value="ECO:0007669"/>
    <property type="project" value="TreeGrafter"/>
</dbReference>
<dbReference type="GO" id="GO:0006882">
    <property type="term" value="P:intracellular zinc ion homeostasis"/>
    <property type="evidence" value="ECO:0007669"/>
    <property type="project" value="TreeGrafter"/>
</dbReference>
<evidence type="ECO:0000256" key="7">
    <source>
        <dbReference type="SAM" id="Phobius"/>
    </source>
</evidence>
<dbReference type="InterPro" id="IPR027469">
    <property type="entry name" value="Cation_efflux_TMD_sf"/>
</dbReference>
<evidence type="ECO:0000256" key="5">
    <source>
        <dbReference type="ARBA" id="ARBA00022989"/>
    </source>
</evidence>
<keyword evidence="4 7" id="KW-0812">Transmembrane</keyword>
<evidence type="ECO:0000256" key="6">
    <source>
        <dbReference type="ARBA" id="ARBA00023136"/>
    </source>
</evidence>
<feature type="domain" description="Cation efflux protein cytoplasmic" evidence="9">
    <location>
        <begin position="207"/>
        <end position="285"/>
    </location>
</feature>
<reference evidence="10" key="1">
    <citation type="submission" date="2020-06" db="EMBL/GenBank/DDBJ databases">
        <title>Stable isotope informed genome-resolved metagenomics uncovers potential trophic interactions in rhizosphere soil.</title>
        <authorList>
            <person name="Starr E.P."/>
            <person name="Shi S."/>
            <person name="Blazewicz S.J."/>
            <person name="Koch B.J."/>
            <person name="Probst A.J."/>
            <person name="Hungate B.A."/>
            <person name="Pett-Ridge J."/>
            <person name="Firestone M.K."/>
            <person name="Banfield J.F."/>
        </authorList>
    </citation>
    <scope>NUCLEOTIDE SEQUENCE</scope>
    <source>
        <strain evidence="10">YM_69_17</strain>
    </source>
</reference>
<comment type="caution">
    <text evidence="10">The sequence shown here is derived from an EMBL/GenBank/DDBJ whole genome shotgun (WGS) entry which is preliminary data.</text>
</comment>
<dbReference type="AlphaFoldDB" id="A0A952FJ68"/>
<evidence type="ECO:0000259" key="9">
    <source>
        <dbReference type="Pfam" id="PF16916"/>
    </source>
</evidence>
<evidence type="ECO:0000256" key="1">
    <source>
        <dbReference type="ARBA" id="ARBA00004141"/>
    </source>
</evidence>
<dbReference type="Pfam" id="PF01545">
    <property type="entry name" value="Cation_efflux"/>
    <property type="match status" value="1"/>
</dbReference>
<feature type="transmembrane region" description="Helical" evidence="7">
    <location>
        <begin position="113"/>
        <end position="131"/>
    </location>
</feature>
<proteinExistence type="inferred from homology"/>
<evidence type="ECO:0000256" key="3">
    <source>
        <dbReference type="ARBA" id="ARBA00022448"/>
    </source>
</evidence>
<dbReference type="InterPro" id="IPR002524">
    <property type="entry name" value="Cation_efflux"/>
</dbReference>
<protein>
    <submittedName>
        <fullName evidence="10">Cation transporter</fullName>
    </submittedName>
</protein>
<dbReference type="NCBIfam" id="TIGR01297">
    <property type="entry name" value="CDF"/>
    <property type="match status" value="1"/>
</dbReference>
<comment type="similarity">
    <text evidence="2">Belongs to the cation diffusion facilitator (CDF) transporter (TC 2.A.4) family.</text>
</comment>
<dbReference type="InterPro" id="IPR036837">
    <property type="entry name" value="Cation_efflux_CTD_sf"/>
</dbReference>
<name>A0A952FJ68_9PROT</name>
<dbReference type="InterPro" id="IPR027470">
    <property type="entry name" value="Cation_efflux_CTD"/>
</dbReference>
<dbReference type="SUPFAM" id="SSF161111">
    <property type="entry name" value="Cation efflux protein transmembrane domain-like"/>
    <property type="match status" value="1"/>
</dbReference>
<dbReference type="Pfam" id="PF16916">
    <property type="entry name" value="ZT_dimer"/>
    <property type="match status" value="1"/>
</dbReference>
<evidence type="ECO:0000313" key="11">
    <source>
        <dbReference type="Proteomes" id="UP000700706"/>
    </source>
</evidence>
<dbReference type="EMBL" id="JAEKLZ010000192">
    <property type="protein sequence ID" value="MBW8725982.1"/>
    <property type="molecule type" value="Genomic_DNA"/>
</dbReference>
<dbReference type="GO" id="GO:0015093">
    <property type="term" value="F:ferrous iron transmembrane transporter activity"/>
    <property type="evidence" value="ECO:0007669"/>
    <property type="project" value="TreeGrafter"/>
</dbReference>
<gene>
    <name evidence="10" type="ORF">JF625_12615</name>
</gene>
<dbReference type="SUPFAM" id="SSF160240">
    <property type="entry name" value="Cation efflux protein cytoplasmic domain-like"/>
    <property type="match status" value="1"/>
</dbReference>
<organism evidence="10 11">
    <name type="scientific">Inquilinus limosus</name>
    <dbReference type="NCBI Taxonomy" id="171674"/>
    <lineage>
        <taxon>Bacteria</taxon>
        <taxon>Pseudomonadati</taxon>
        <taxon>Pseudomonadota</taxon>
        <taxon>Alphaproteobacteria</taxon>
        <taxon>Rhodospirillales</taxon>
        <taxon>Rhodospirillaceae</taxon>
        <taxon>Inquilinus</taxon>
    </lineage>
</organism>
<dbReference type="Proteomes" id="UP000700706">
    <property type="component" value="Unassembled WGS sequence"/>
</dbReference>
<feature type="transmembrane region" description="Helical" evidence="7">
    <location>
        <begin position="152"/>
        <end position="171"/>
    </location>
</feature>
<evidence type="ECO:0000256" key="4">
    <source>
        <dbReference type="ARBA" id="ARBA00022692"/>
    </source>
</evidence>
<evidence type="ECO:0000256" key="2">
    <source>
        <dbReference type="ARBA" id="ARBA00008114"/>
    </source>
</evidence>
<feature type="transmembrane region" description="Helical" evidence="7">
    <location>
        <begin position="177"/>
        <end position="194"/>
    </location>
</feature>